<dbReference type="Proteomes" id="UP000024635">
    <property type="component" value="Unassembled WGS sequence"/>
</dbReference>
<reference evidence="3" key="1">
    <citation type="journal article" date="2015" name="Nat. Genet.">
        <title>The genome and transcriptome of the zoonotic hookworm Ancylostoma ceylanicum identify infection-specific gene families.</title>
        <authorList>
            <person name="Schwarz E.M."/>
            <person name="Hu Y."/>
            <person name="Antoshechkin I."/>
            <person name="Miller M.M."/>
            <person name="Sternberg P.W."/>
            <person name="Aroian R.V."/>
        </authorList>
    </citation>
    <scope>NUCLEOTIDE SEQUENCE</scope>
    <source>
        <strain evidence="3">HY135</strain>
    </source>
</reference>
<dbReference type="EMBL" id="JARK01001511">
    <property type="protein sequence ID" value="EYB94125.1"/>
    <property type="molecule type" value="Genomic_DNA"/>
</dbReference>
<feature type="transmembrane region" description="Helical" evidence="1">
    <location>
        <begin position="35"/>
        <end position="60"/>
    </location>
</feature>
<name>A0A016SUD6_9BILA</name>
<keyword evidence="1" id="KW-0812">Transmembrane</keyword>
<feature type="transmembrane region" description="Helical" evidence="1">
    <location>
        <begin position="66"/>
        <end position="88"/>
    </location>
</feature>
<gene>
    <name evidence="2" type="primary">Acey_s0175.g503</name>
    <name evidence="2" type="ORF">Y032_0175g503</name>
</gene>
<sequence length="89" mass="10032">MSLFLASIKKKSHGCANGQRRCGGQRTALWRIPKVFQASFILAVIVSFFNVIPLICSIFLLFSPSFLHMFTLQCLHIIFLVVAISVLLY</sequence>
<keyword evidence="1" id="KW-1133">Transmembrane helix</keyword>
<comment type="caution">
    <text evidence="2">The sequence shown here is derived from an EMBL/GenBank/DDBJ whole genome shotgun (WGS) entry which is preliminary data.</text>
</comment>
<evidence type="ECO:0008006" key="4">
    <source>
        <dbReference type="Google" id="ProtNLM"/>
    </source>
</evidence>
<accession>A0A016SUD6</accession>
<keyword evidence="3" id="KW-1185">Reference proteome</keyword>
<protein>
    <recommendedName>
        <fullName evidence="4">G-protein coupled receptors family 1 profile domain-containing protein</fullName>
    </recommendedName>
</protein>
<evidence type="ECO:0000256" key="1">
    <source>
        <dbReference type="SAM" id="Phobius"/>
    </source>
</evidence>
<evidence type="ECO:0000313" key="3">
    <source>
        <dbReference type="Proteomes" id="UP000024635"/>
    </source>
</evidence>
<proteinExistence type="predicted"/>
<dbReference type="AlphaFoldDB" id="A0A016SUD6"/>
<keyword evidence="1" id="KW-0472">Membrane</keyword>
<organism evidence="2 3">
    <name type="scientific">Ancylostoma ceylanicum</name>
    <dbReference type="NCBI Taxonomy" id="53326"/>
    <lineage>
        <taxon>Eukaryota</taxon>
        <taxon>Metazoa</taxon>
        <taxon>Ecdysozoa</taxon>
        <taxon>Nematoda</taxon>
        <taxon>Chromadorea</taxon>
        <taxon>Rhabditida</taxon>
        <taxon>Rhabditina</taxon>
        <taxon>Rhabditomorpha</taxon>
        <taxon>Strongyloidea</taxon>
        <taxon>Ancylostomatidae</taxon>
        <taxon>Ancylostomatinae</taxon>
        <taxon>Ancylostoma</taxon>
    </lineage>
</organism>
<evidence type="ECO:0000313" key="2">
    <source>
        <dbReference type="EMBL" id="EYB94125.1"/>
    </source>
</evidence>